<evidence type="ECO:0000313" key="9">
    <source>
        <dbReference type="EMBL" id="AHI87572.1"/>
    </source>
</evidence>
<dbReference type="InterPro" id="IPR027417">
    <property type="entry name" value="P-loop_NTPase"/>
</dbReference>
<dbReference type="SMART" id="SM00382">
    <property type="entry name" value="AAA"/>
    <property type="match status" value="1"/>
</dbReference>
<dbReference type="PANTHER" id="PTHR33078">
    <property type="entry name" value="PROTEIN YCF2-RELATED"/>
    <property type="match status" value="1"/>
</dbReference>
<evidence type="ECO:0000256" key="4">
    <source>
        <dbReference type="ARBA" id="ARBA00022741"/>
    </source>
</evidence>
<dbReference type="PANTHER" id="PTHR33078:SF100">
    <property type="entry name" value="PROTEIN YCF2"/>
    <property type="match status" value="1"/>
</dbReference>
<dbReference type="InterPro" id="IPR003593">
    <property type="entry name" value="AAA+_ATPase"/>
</dbReference>
<keyword evidence="7" id="KW-1133">Transmembrane helix</keyword>
<geneLocation type="chloroplast" evidence="9"/>
<dbReference type="SUPFAM" id="SSF52540">
    <property type="entry name" value="P-loop containing nucleoside triphosphate hydrolases"/>
    <property type="match status" value="1"/>
</dbReference>
<evidence type="ECO:0000256" key="6">
    <source>
        <dbReference type="HAMAP-Rule" id="MF_01330"/>
    </source>
</evidence>
<comment type="function">
    <text evidence="1 6">Probable ATPase of unknown function. Its presence in a non-photosynthetic plant (Epifagus virginiana) and experiments in tobacco indicate that it has an essential function which is probably not related to photosynthesis.</text>
</comment>
<evidence type="ECO:0000256" key="5">
    <source>
        <dbReference type="ARBA" id="ARBA00022840"/>
    </source>
</evidence>
<protein>
    <recommendedName>
        <fullName evidence="6">Protein Ycf2</fullName>
    </recommendedName>
</protein>
<dbReference type="Pfam" id="PF00004">
    <property type="entry name" value="AAA"/>
    <property type="match status" value="1"/>
</dbReference>
<organism evidence="9">
    <name type="scientific">Chionographis japonica</name>
    <dbReference type="NCBI Taxonomy" id="119999"/>
    <lineage>
        <taxon>Eukaryota</taxon>
        <taxon>Viridiplantae</taxon>
        <taxon>Streptophyta</taxon>
        <taxon>Embryophyta</taxon>
        <taxon>Tracheophyta</taxon>
        <taxon>Spermatophyta</taxon>
        <taxon>Magnoliopsida</taxon>
        <taxon>Liliopsida</taxon>
        <taxon>Liliales</taxon>
        <taxon>Melanthiaceae</taxon>
        <taxon>Chionographis</taxon>
    </lineage>
</organism>
<feature type="domain" description="AAA+ ATPase" evidence="8">
    <location>
        <begin position="1628"/>
        <end position="1806"/>
    </location>
</feature>
<keyword evidence="9" id="KW-0150">Chloroplast</keyword>
<gene>
    <name evidence="6 9" type="primary">ycf2</name>
</gene>
<evidence type="ECO:0000256" key="2">
    <source>
        <dbReference type="ARBA" id="ARBA00009361"/>
    </source>
</evidence>
<dbReference type="EMBL" id="KF951065">
    <property type="protein sequence ID" value="AHI87589.1"/>
    <property type="molecule type" value="Genomic_DNA"/>
</dbReference>
<dbReference type="Gene3D" id="3.40.50.300">
    <property type="entry name" value="P-loop containing nucleotide triphosphate hydrolases"/>
    <property type="match status" value="1"/>
</dbReference>
<keyword evidence="3 9" id="KW-0934">Plastid</keyword>
<dbReference type="Pfam" id="PF05695">
    <property type="entry name" value="Ycf2"/>
    <property type="match status" value="1"/>
</dbReference>
<dbReference type="InterPro" id="IPR056777">
    <property type="entry name" value="Ycf2_N"/>
</dbReference>
<sequence>MKRHQFKSWIFELREIKNSHYFLDSWIKFDSVGSFTHIFFHQERFMKLFDPRIWSILLSRDSQGSRSNRYFTIKGVVLLVVAVLISRINNRKMVERKNLYLMGLLPIPMNSIGPRNETLGESFWSSNINRLIVSLLYLPKGKKISESCFMDPQESTWVLPINKKCIMPESNRGSRWWRNRIGKKRDSSCKVSNETVAGIEISFKGKDSKYLEFLFLSYMDDPIRKDHDWELFDRLSPRKKRNIINLNFGQLFEVLGKDLICYLMSAFREKRPIEGGGFFKQQGAEATIQSNDIEHVSHLFLRNKWSISLQNCAQFHMWQFRQDLFVSWGKNQHESDFLRNVENLIWLDNVWLVNQDRFFSKVRNVLSNIQYDSTRSIFVQVTDSSQLKGSSDQSRDHFDSIRNEDSEYHTLIDQREIQQLKERSILWDPSFLQTEGTEIESDRFPKCLFGSSSTSRLFTEREKQMNNHLLPEEIEEFLVNPTRSIRSFFSDRWSELHLGSNPTERSTRDQKFLKKKQDVSFVPSRRSENKEMVDIFKIITYLQNTVSIHPISSDPGSDMVPKDEPDMDSSNKISFLNKNPFFDLFHLFHDRNKGGYTLHHDFESEERFQEMADLFTLSITGPDLVYHRGFAFSIDSYGLDPKKFLNKVFNSGDESKNQFLLILPPLFYEENESFDRRIRKKSVRIYCGNDLEDPKQKTAVFASNNIMEAVNQYGLIRNLIQIQYSTYGYIRNVSNRFFLMNRSDRNFEYGIQRDQIGNDTLNHITIMKYTINQHLSNLKKSQKKWFDPLISRTERSMNRDPDAYRYKWSNGSKNFQEHLEHFLSEQKNRFQVVFDRLRINQYSIDWSEAIDKQDLSKSLRFFLSKSLLFLSKSLPFLSKSLPFLSKSLPFFFVSIGNIPIHRSEIHIYELKGPNDQLCNQLLESIGVQIVHLNKLKPFLLYDHDTSQRPKFLINGGTILPFLFKKIPKWMIDSFHTRNNCRKSFDNTDSYFSMISHDRDNWLNPVKPFHRSSLISSFYKANRLRFLNDPHHFWFYCNKRFPFYVEKTRINNYDLTYGQFLNILFIRNKIFSLCVGKKKHIFFERETISPIESQVSDIFIPNDFPQNGDETYNLYKSFHFPIRSDPFVRRAIYSIADISATPLTEEQIVNFERTYCQPLSDMNLSDSEGKNLYQYLSFNSNMSLIHTPCSEKYLPSGKRKKRSLCLKKCVEKRQMYRTFQRDSAFSNLSKWNLFQTYMPWFLTSTGCKYLNFTLLDTFSDPLPILSSSQKFVSIFHDIMHGSDISWPIPQKILPQWTLISEISSKCLQNLLLSEEMIHRNNESPVPLIWTHLRSKNAREFLYSILFLLLVAGYLVRIHLLFVSRASIELQTELEKIKSLMIPSYMIELRKLLDRYPTSELNSFWLKNLFLVALEQLGDSLEGIRGSASGGNMLLGGGPTYGVKSIRSKKKYLNINLIDLISIIPNPINRITFSRNTRHLSRTSKEIYSFIRKRKNVNGDWIDDRIESWVANNDSIDDEEREFLVQFSTLTTEKRIDQILLSLTHSDRLSKNDSGYQMIEQPGSIYLRYLVDIHKKYLMNYEFNRSCLAERRIFLAHYQTITYSQTSCGVNSFHFPSHGKPFSLRLALSPSRGILVIGSIGTGRSYLVKYLATNSYVPFITVFPNKFLDDKSKDYLIDDIDIDDSDDIDIDDSDDIDDDLDTELLTMTNVLTMYMTPKIDRFDITLQFELAKAMSPCIIWIPNIHDLYVNESNYLSLGLLENYLSRDCDRCSTRNILVIASTHIPQKVDPALIAPNKLNTCIKIRRLLIPQQRKHFFILSYTRGFHLEKKMFHTNRFGSITMGSNARDLVALINEALSISITQKKSIIETNTIRSALHRQTWNLRSQVRSVQDHEILFYQIGRAVAQNVLLSNCPIDPISIYMKMKKKSSKEGDSYLYKWYFELGTSMKKLTILLYLLSCSAGLVAQDLLSSPGPDEKNGITSYGFVENDSDLVHGLLEVEGALVGSSRTEKDCSQFDNNRVTLLLRPEPRNQLDMMQNRSCSISEFEEGEGEGALDPQQIEEDLFNHIVWAPRIWRPCGNLFDCIERPTELGFPYWAGAFRGKRVIYHKEDELQENDSEFLQSGTLQYQTRDRSSKEQGFFRISQFIWDPADPFFFLFKDQPFVSVFSRREFFADEEMSKGLITSQTNPPTSIYKRWFIKNMQEKHFELLIHRQRWLRTNSSLSNGSFHSNTLSESYQYLSNLFLSNGTLFDQMTKTLLRKRWLFPDEMKHLIHVTGDFPFLEKGIKWNRIGGVVESWKHLFIPYF</sequence>
<feature type="binding site" evidence="6">
    <location>
        <begin position="1636"/>
        <end position="1643"/>
    </location>
    <ligand>
        <name>ATP</name>
        <dbReference type="ChEBI" id="CHEBI:30616"/>
    </ligand>
</feature>
<keyword evidence="7" id="KW-0812">Transmembrane</keyword>
<evidence type="ECO:0000259" key="8">
    <source>
        <dbReference type="SMART" id="SM00382"/>
    </source>
</evidence>
<dbReference type="InterPro" id="IPR003959">
    <property type="entry name" value="ATPase_AAA_core"/>
</dbReference>
<accession>W6CLN4</accession>
<dbReference type="GO" id="GO:0016887">
    <property type="term" value="F:ATP hydrolysis activity"/>
    <property type="evidence" value="ECO:0007669"/>
    <property type="project" value="InterPro"/>
</dbReference>
<dbReference type="GO" id="GO:0009570">
    <property type="term" value="C:chloroplast stroma"/>
    <property type="evidence" value="ECO:0007669"/>
    <property type="project" value="UniProtKB-SubCell"/>
</dbReference>
<keyword evidence="4 6" id="KW-0547">Nucleotide-binding</keyword>
<keyword evidence="7" id="KW-0472">Membrane</keyword>
<feature type="transmembrane region" description="Helical" evidence="7">
    <location>
        <begin position="70"/>
        <end position="88"/>
    </location>
</feature>
<keyword evidence="5 6" id="KW-0067">ATP-binding</keyword>
<evidence type="ECO:0000256" key="3">
    <source>
        <dbReference type="ARBA" id="ARBA00022640"/>
    </source>
</evidence>
<dbReference type="CDD" id="cd19505">
    <property type="entry name" value="RecA-like_Ycf2"/>
    <property type="match status" value="1"/>
</dbReference>
<comment type="subcellular location">
    <subcellularLocation>
        <location evidence="6">Plastid</location>
        <location evidence="6">Chloroplast stroma</location>
    </subcellularLocation>
</comment>
<reference evidence="9" key="1">
    <citation type="journal article" date="2013" name="Plant Mol. Biol. Rep.">
        <title>Complete Chloroplast Genome of Chionographis japonica (Willd.) Maxim. (Melanthiaceae): Comparative Genomics and Evaluation of Universal Primers for Liliales.</title>
        <authorList>
            <person name="Bodin S.S."/>
            <person name="Kim J.S."/>
            <person name="Kim J.-H."/>
        </authorList>
    </citation>
    <scope>NUCLEOTIDE SEQUENCE</scope>
</reference>
<dbReference type="HAMAP" id="MF_01330">
    <property type="entry name" value="Ycf2"/>
    <property type="match status" value="1"/>
</dbReference>
<comment type="similarity">
    <text evidence="2 6">Belongs to the Ycf2 family.</text>
</comment>
<dbReference type="EMBL" id="KF951065">
    <property type="protein sequence ID" value="AHI87572.1"/>
    <property type="molecule type" value="Genomic_DNA"/>
</dbReference>
<evidence type="ECO:0000256" key="7">
    <source>
        <dbReference type="SAM" id="Phobius"/>
    </source>
</evidence>
<name>W6CLN4_9LILI</name>
<proteinExistence type="inferred from homology"/>
<evidence type="ECO:0000256" key="1">
    <source>
        <dbReference type="ARBA" id="ARBA00002329"/>
    </source>
</evidence>
<dbReference type="GO" id="GO:0005524">
    <property type="term" value="F:ATP binding"/>
    <property type="evidence" value="ECO:0007669"/>
    <property type="project" value="UniProtKB-KW"/>
</dbReference>
<dbReference type="InterPro" id="IPR008543">
    <property type="entry name" value="Uncharacterised_Ycf2"/>
</dbReference>